<dbReference type="InterPro" id="IPR057343">
    <property type="entry name" value="PurR_sensor_dom"/>
</dbReference>
<sequence length="336" mass="36962">MATMKDVARLAGVSTSTVSHVINNNRFVSQPVRDKILSAVAELNYSPSAVARSLKAKETRTIGMLLTSSNNPFYAEVVRGVEQSCYERGYSLILCNTEGNTQRMGSSLETLLQRRVDGLILMCNDRNPISEALFCHYPKLPIVMMDWAPFNGVCDTIQDNSFIGGQLATEYLISRGYRRIACITGPQDNTQACRRLSGYQQAMDDAKLASPENYRIFSNFEFSGGLEAMQSLLKLPQLPDAVFTCNDAMAVGVYLALNQAGLKVGQDIAVVGYDDIELAKFMSPPLTTIHQPTDALGKLAIDTLLQRLEKQITEPRSLALTPKLMERDSVGNGELC</sequence>
<keyword evidence="3" id="KW-0238">DNA-binding</keyword>
<dbReference type="Proteomes" id="UP000226420">
    <property type="component" value="Unassembled WGS sequence"/>
</dbReference>
<dbReference type="GO" id="GO:0000976">
    <property type="term" value="F:transcription cis-regulatory region binding"/>
    <property type="evidence" value="ECO:0007669"/>
    <property type="project" value="TreeGrafter"/>
</dbReference>
<evidence type="ECO:0000256" key="5">
    <source>
        <dbReference type="ARBA" id="ARBA00044140"/>
    </source>
</evidence>
<evidence type="ECO:0000313" key="7">
    <source>
        <dbReference type="EMBL" id="SFD47746.1"/>
    </source>
</evidence>
<evidence type="ECO:0000313" key="8">
    <source>
        <dbReference type="Proteomes" id="UP000226420"/>
    </source>
</evidence>
<dbReference type="InterPro" id="IPR028082">
    <property type="entry name" value="Peripla_BP_I"/>
</dbReference>
<dbReference type="RefSeq" id="WP_047782118.1">
    <property type="nucleotide sequence ID" value="NZ_FOLW01000021.1"/>
</dbReference>
<dbReference type="InterPro" id="IPR046335">
    <property type="entry name" value="LacI/GalR-like_sensor"/>
</dbReference>
<evidence type="ECO:0000256" key="4">
    <source>
        <dbReference type="ARBA" id="ARBA00023163"/>
    </source>
</evidence>
<gene>
    <name evidence="7" type="ORF">SAMN02745723_12124</name>
</gene>
<dbReference type="EMBL" id="FOLW01000021">
    <property type="protein sequence ID" value="SFD47746.1"/>
    <property type="molecule type" value="Genomic_DNA"/>
</dbReference>
<dbReference type="SUPFAM" id="SSF53822">
    <property type="entry name" value="Periplasmic binding protein-like I"/>
    <property type="match status" value="1"/>
</dbReference>
<dbReference type="InterPro" id="IPR000843">
    <property type="entry name" value="HTH_LacI"/>
</dbReference>
<reference evidence="7 8" key="1">
    <citation type="submission" date="2016-10" db="EMBL/GenBank/DDBJ databases">
        <authorList>
            <person name="Varghese N."/>
            <person name="Submissions S."/>
        </authorList>
    </citation>
    <scope>NUCLEOTIDE SEQUENCE [LARGE SCALE GENOMIC DNA]</scope>
    <source>
        <strain evidence="7 8">DSM 5563</strain>
    </source>
</reference>
<evidence type="ECO:0000256" key="3">
    <source>
        <dbReference type="ARBA" id="ARBA00023125"/>
    </source>
</evidence>
<keyword evidence="1" id="KW-0678">Repressor</keyword>
<dbReference type="Pfam" id="PF13377">
    <property type="entry name" value="Peripla_BP_3"/>
    <property type="match status" value="1"/>
</dbReference>
<dbReference type="InterPro" id="IPR010982">
    <property type="entry name" value="Lambda_DNA-bd_dom_sf"/>
</dbReference>
<dbReference type="PRINTS" id="PR00036">
    <property type="entry name" value="HTHLACI"/>
</dbReference>
<organism evidence="7 8">
    <name type="scientific">Pragia fontium DSM 5563 = ATCC 49100</name>
    <dbReference type="NCBI Taxonomy" id="1122977"/>
    <lineage>
        <taxon>Bacteria</taxon>
        <taxon>Pseudomonadati</taxon>
        <taxon>Pseudomonadota</taxon>
        <taxon>Gammaproteobacteria</taxon>
        <taxon>Enterobacterales</taxon>
        <taxon>Budviciaceae</taxon>
        <taxon>Pragia</taxon>
    </lineage>
</organism>
<name>A0AAJ4WDR0_9GAMM</name>
<keyword evidence="2" id="KW-0805">Transcription regulation</keyword>
<dbReference type="NCBIfam" id="NF007743">
    <property type="entry name" value="PRK10423.1"/>
    <property type="match status" value="1"/>
</dbReference>
<feature type="domain" description="HTH lacI-type" evidence="6">
    <location>
        <begin position="2"/>
        <end position="56"/>
    </location>
</feature>
<evidence type="ECO:0000256" key="1">
    <source>
        <dbReference type="ARBA" id="ARBA00022491"/>
    </source>
</evidence>
<dbReference type="Pfam" id="PF00356">
    <property type="entry name" value="LacI"/>
    <property type="match status" value="1"/>
</dbReference>
<keyword evidence="4" id="KW-0804">Transcription</keyword>
<dbReference type="PROSITE" id="PS00356">
    <property type="entry name" value="HTH_LACI_1"/>
    <property type="match status" value="1"/>
</dbReference>
<dbReference type="PANTHER" id="PTHR30146:SF145">
    <property type="entry name" value="RIBOSE OPERON REPRESSOR"/>
    <property type="match status" value="1"/>
</dbReference>
<dbReference type="CDD" id="cd06275">
    <property type="entry name" value="PBP1_PurR"/>
    <property type="match status" value="1"/>
</dbReference>
<dbReference type="SMART" id="SM00354">
    <property type="entry name" value="HTH_LACI"/>
    <property type="match status" value="1"/>
</dbReference>
<evidence type="ECO:0000259" key="6">
    <source>
        <dbReference type="PROSITE" id="PS50932"/>
    </source>
</evidence>
<comment type="caution">
    <text evidence="7">The sequence shown here is derived from an EMBL/GenBank/DDBJ whole genome shotgun (WGS) entry which is preliminary data.</text>
</comment>
<dbReference type="CDD" id="cd01392">
    <property type="entry name" value="HTH_LacI"/>
    <property type="match status" value="1"/>
</dbReference>
<dbReference type="AlphaFoldDB" id="A0AAJ4WDR0"/>
<evidence type="ECO:0000256" key="2">
    <source>
        <dbReference type="ARBA" id="ARBA00023015"/>
    </source>
</evidence>
<accession>A0AAJ4WDR0</accession>
<protein>
    <recommendedName>
        <fullName evidence="5">Ribose operon repressor</fullName>
    </recommendedName>
</protein>
<dbReference type="FunFam" id="1.10.260.40:FF:000002">
    <property type="entry name" value="HTH-type transcriptional repressor PurR"/>
    <property type="match status" value="1"/>
</dbReference>
<dbReference type="SUPFAM" id="SSF47413">
    <property type="entry name" value="lambda repressor-like DNA-binding domains"/>
    <property type="match status" value="1"/>
</dbReference>
<proteinExistence type="predicted"/>
<dbReference type="Gene3D" id="1.10.260.40">
    <property type="entry name" value="lambda repressor-like DNA-binding domains"/>
    <property type="match status" value="1"/>
</dbReference>
<dbReference type="PROSITE" id="PS50932">
    <property type="entry name" value="HTH_LACI_2"/>
    <property type="match status" value="1"/>
</dbReference>
<dbReference type="GO" id="GO:0003700">
    <property type="term" value="F:DNA-binding transcription factor activity"/>
    <property type="evidence" value="ECO:0007669"/>
    <property type="project" value="TreeGrafter"/>
</dbReference>
<dbReference type="PANTHER" id="PTHR30146">
    <property type="entry name" value="LACI-RELATED TRANSCRIPTIONAL REPRESSOR"/>
    <property type="match status" value="1"/>
</dbReference>
<dbReference type="Gene3D" id="3.40.50.2300">
    <property type="match status" value="2"/>
</dbReference>